<evidence type="ECO:0000256" key="1">
    <source>
        <dbReference type="SAM" id="MobiDB-lite"/>
    </source>
</evidence>
<dbReference type="AlphaFoldDB" id="A0A1M5I9J6"/>
<reference evidence="2 3" key="1">
    <citation type="submission" date="2016-11" db="EMBL/GenBank/DDBJ databases">
        <authorList>
            <person name="Jaros S."/>
            <person name="Januszkiewicz K."/>
            <person name="Wedrychowicz H."/>
        </authorList>
    </citation>
    <scope>NUCLEOTIDE SEQUENCE [LARGE SCALE GENOMIC DNA]</scope>
    <source>
        <strain evidence="2 3">DSM 44523</strain>
    </source>
</reference>
<gene>
    <name evidence="2" type="ORF">SAMN05444320_107185</name>
</gene>
<name>A0A1M5I9J6_STRHI</name>
<dbReference type="Proteomes" id="UP000184501">
    <property type="component" value="Unassembled WGS sequence"/>
</dbReference>
<sequence length="29" mass="2898">MTRYEGRKAAVTGATHGPGPATAICAPGR</sequence>
<feature type="region of interest" description="Disordered" evidence="1">
    <location>
        <begin position="1"/>
        <end position="29"/>
    </location>
</feature>
<evidence type="ECO:0000313" key="2">
    <source>
        <dbReference type="EMBL" id="SHG25068.1"/>
    </source>
</evidence>
<proteinExistence type="predicted"/>
<dbReference type="STRING" id="2017.SAMN05444320_107185"/>
<protein>
    <submittedName>
        <fullName evidence="2">Uncharacterized protein</fullName>
    </submittedName>
</protein>
<accession>A0A1M5I9J6</accession>
<dbReference type="EMBL" id="FQVN01000007">
    <property type="protein sequence ID" value="SHG25068.1"/>
    <property type="molecule type" value="Genomic_DNA"/>
</dbReference>
<keyword evidence="3" id="KW-1185">Reference proteome</keyword>
<organism evidence="2 3">
    <name type="scientific">Streptoalloteichus hindustanus</name>
    <dbReference type="NCBI Taxonomy" id="2017"/>
    <lineage>
        <taxon>Bacteria</taxon>
        <taxon>Bacillati</taxon>
        <taxon>Actinomycetota</taxon>
        <taxon>Actinomycetes</taxon>
        <taxon>Pseudonocardiales</taxon>
        <taxon>Pseudonocardiaceae</taxon>
        <taxon>Streptoalloteichus</taxon>
    </lineage>
</organism>
<evidence type="ECO:0000313" key="3">
    <source>
        <dbReference type="Proteomes" id="UP000184501"/>
    </source>
</evidence>